<dbReference type="CDD" id="cd05016">
    <property type="entry name" value="SIS_PGI_2"/>
    <property type="match status" value="1"/>
</dbReference>
<feature type="active site" evidence="7">
    <location>
        <position position="381"/>
    </location>
</feature>
<evidence type="ECO:0000256" key="5">
    <source>
        <dbReference type="ARBA" id="ARBA00023235"/>
    </source>
</evidence>
<dbReference type="PRINTS" id="PR00662">
    <property type="entry name" value="G6PISOMERASE"/>
</dbReference>
<dbReference type="PANTHER" id="PTHR11469:SF1">
    <property type="entry name" value="GLUCOSE-6-PHOSPHATE ISOMERASE"/>
    <property type="match status" value="1"/>
</dbReference>
<evidence type="ECO:0000256" key="3">
    <source>
        <dbReference type="ARBA" id="ARBA00022432"/>
    </source>
</evidence>
<dbReference type="InterPro" id="IPR035482">
    <property type="entry name" value="SIS_PGI_2"/>
</dbReference>
<dbReference type="Pfam" id="PF00342">
    <property type="entry name" value="PGI"/>
    <property type="match status" value="1"/>
</dbReference>
<dbReference type="Gene3D" id="1.10.1390.10">
    <property type="match status" value="1"/>
</dbReference>
<dbReference type="SUPFAM" id="SSF53697">
    <property type="entry name" value="SIS domain"/>
    <property type="match status" value="1"/>
</dbReference>
<dbReference type="RefSeq" id="WP_379954676.1">
    <property type="nucleotide sequence ID" value="NZ_JAUYVI010000002.1"/>
</dbReference>
<comment type="pathway">
    <text evidence="7">Carbohydrate biosynthesis; gluconeogenesis.</text>
</comment>
<comment type="caution">
    <text evidence="9">The sequence shown here is derived from an EMBL/GenBank/DDBJ whole genome shotgun (WGS) entry which is preliminary data.</text>
</comment>
<dbReference type="InterPro" id="IPR018189">
    <property type="entry name" value="Phosphoglucose_isomerase_CS"/>
</dbReference>
<proteinExistence type="inferred from homology"/>
<accession>A0ABU0YJE9</accession>
<dbReference type="EC" id="5.3.1.9" evidence="7"/>
<dbReference type="GO" id="GO:0004347">
    <property type="term" value="F:glucose-6-phosphate isomerase activity"/>
    <property type="evidence" value="ECO:0007669"/>
    <property type="project" value="UniProtKB-EC"/>
</dbReference>
<protein>
    <recommendedName>
        <fullName evidence="7">Glucose-6-phosphate isomerase</fullName>
        <shortName evidence="7">GPI</shortName>
        <ecNumber evidence="7">5.3.1.9</ecNumber>
    </recommendedName>
    <alternativeName>
        <fullName evidence="7">Phosphoglucose isomerase</fullName>
        <shortName evidence="7">PGI</shortName>
    </alternativeName>
    <alternativeName>
        <fullName evidence="7">Phosphohexose isomerase</fullName>
        <shortName evidence="7">PHI</shortName>
    </alternativeName>
</protein>
<dbReference type="InterPro" id="IPR001672">
    <property type="entry name" value="G6P_Isomerase"/>
</dbReference>
<dbReference type="PANTHER" id="PTHR11469">
    <property type="entry name" value="GLUCOSE-6-PHOSPHATE ISOMERASE"/>
    <property type="match status" value="1"/>
</dbReference>
<feature type="active site" description="Proton donor" evidence="7">
    <location>
        <position position="350"/>
    </location>
</feature>
<dbReference type="InterPro" id="IPR023096">
    <property type="entry name" value="G6P_Isomerase_C"/>
</dbReference>
<organism evidence="9 10">
    <name type="scientific">Dongia sedimenti</name>
    <dbReference type="NCBI Taxonomy" id="3064282"/>
    <lineage>
        <taxon>Bacteria</taxon>
        <taxon>Pseudomonadati</taxon>
        <taxon>Pseudomonadota</taxon>
        <taxon>Alphaproteobacteria</taxon>
        <taxon>Rhodospirillales</taxon>
        <taxon>Dongiaceae</taxon>
        <taxon>Dongia</taxon>
    </lineage>
</organism>
<comment type="subcellular location">
    <subcellularLocation>
        <location evidence="7">Cytoplasm</location>
    </subcellularLocation>
</comment>
<dbReference type="CDD" id="cd05015">
    <property type="entry name" value="SIS_PGI_1"/>
    <property type="match status" value="1"/>
</dbReference>
<comment type="catalytic activity">
    <reaction evidence="6 7 8">
        <text>alpha-D-glucose 6-phosphate = beta-D-fructose 6-phosphate</text>
        <dbReference type="Rhea" id="RHEA:11816"/>
        <dbReference type="ChEBI" id="CHEBI:57634"/>
        <dbReference type="ChEBI" id="CHEBI:58225"/>
        <dbReference type="EC" id="5.3.1.9"/>
    </reaction>
</comment>
<dbReference type="PROSITE" id="PS51463">
    <property type="entry name" value="P_GLUCOSE_ISOMERASE_3"/>
    <property type="match status" value="1"/>
</dbReference>
<reference evidence="10" key="1">
    <citation type="submission" date="2023-08" db="EMBL/GenBank/DDBJ databases">
        <title>Rhodospirillaceae gen. nov., a novel taxon isolated from the Yangtze River Yuezi River estuary sludge.</title>
        <authorList>
            <person name="Ruan L."/>
        </authorList>
    </citation>
    <scope>NUCLEOTIDE SEQUENCE [LARGE SCALE GENOMIC DNA]</scope>
    <source>
        <strain evidence="10">R-7</strain>
    </source>
</reference>
<sequence length="546" mass="59866">MSKLDPIREKLKARREAWRKLHLRDLFAKDQQRFQNFSARLGDLVVDYSKNLIEITDLKLLHDLAKAAEVESWRDRLFAGEHINTTEDRAVLHVALRAKGGAFTDRGSDVLSGIRAVQERMRAFAEQVRDGTWRGATGKPIRRVINIGIGGSDLGPKMVTAALRPYRHSRLDMHFVSNVDLAHLDQALKGAEADETLFIISSKTFTTQETMANAMSAKAWFSERIPDPAAIAKHFVAVSTNTKGVSAFGIDTANMFEFWDWVGGRYSLWSAIGLPILISVGWENFRALLDGAADMDQHFRTAPIPENLPVILGLLGVWYIDFWDAQSHAVLPYAQDLQLLPSYLQQLDMESNGKSVARNGKPAEMPTAPVVWGEPGTNGQHAFHQLLHQGTPLIPADFIVVAKGQTGLGGKATDAHQGLLVANALAQTQALMLGREAAEVEAEMKAAGADAATLARVVPFRVFSGNRPSTTMLMPSLTPWHLGALIALYEHKIFVQGVIWGINSFDQWGVELGKKLATDILAGTGATRDASTAGLMALYDGMKNSK</sequence>
<dbReference type="EMBL" id="JAUYVI010000002">
    <property type="protein sequence ID" value="MDQ7247275.1"/>
    <property type="molecule type" value="Genomic_DNA"/>
</dbReference>
<gene>
    <name evidence="7 9" type="primary">pgi</name>
    <name evidence="9" type="ORF">Q8A70_06340</name>
</gene>
<evidence type="ECO:0000256" key="8">
    <source>
        <dbReference type="RuleBase" id="RU000612"/>
    </source>
</evidence>
<evidence type="ECO:0000256" key="6">
    <source>
        <dbReference type="ARBA" id="ARBA00029321"/>
    </source>
</evidence>
<dbReference type="InterPro" id="IPR035476">
    <property type="entry name" value="SIS_PGI_1"/>
</dbReference>
<feature type="active site" evidence="7">
    <location>
        <position position="514"/>
    </location>
</feature>
<dbReference type="InterPro" id="IPR046348">
    <property type="entry name" value="SIS_dom_sf"/>
</dbReference>
<evidence type="ECO:0000256" key="4">
    <source>
        <dbReference type="ARBA" id="ARBA00023152"/>
    </source>
</evidence>
<evidence type="ECO:0000313" key="10">
    <source>
        <dbReference type="Proteomes" id="UP001230156"/>
    </source>
</evidence>
<evidence type="ECO:0000313" key="9">
    <source>
        <dbReference type="EMBL" id="MDQ7247275.1"/>
    </source>
</evidence>
<keyword evidence="7" id="KW-0963">Cytoplasm</keyword>
<keyword evidence="3 7" id="KW-0312">Gluconeogenesis</keyword>
<evidence type="ECO:0000256" key="2">
    <source>
        <dbReference type="ARBA" id="ARBA00006604"/>
    </source>
</evidence>
<dbReference type="HAMAP" id="MF_00473">
    <property type="entry name" value="G6P_isomerase"/>
    <property type="match status" value="1"/>
</dbReference>
<keyword evidence="5 7" id="KW-0413">Isomerase</keyword>
<keyword evidence="10" id="KW-1185">Reference proteome</keyword>
<comment type="pathway">
    <text evidence="1 7 8">Carbohydrate degradation; glycolysis; D-glyceraldehyde 3-phosphate and glycerone phosphate from D-glucose: step 2/4.</text>
</comment>
<evidence type="ECO:0000256" key="7">
    <source>
        <dbReference type="HAMAP-Rule" id="MF_00473"/>
    </source>
</evidence>
<dbReference type="NCBIfam" id="NF001211">
    <property type="entry name" value="PRK00179.1"/>
    <property type="match status" value="1"/>
</dbReference>
<dbReference type="Gene3D" id="3.40.50.10490">
    <property type="entry name" value="Glucose-6-phosphate isomerase like protein, domain 1"/>
    <property type="match status" value="2"/>
</dbReference>
<comment type="similarity">
    <text evidence="2 7 8">Belongs to the GPI family.</text>
</comment>
<dbReference type="PROSITE" id="PS00174">
    <property type="entry name" value="P_GLUCOSE_ISOMERASE_2"/>
    <property type="match status" value="1"/>
</dbReference>
<keyword evidence="4 7" id="KW-0324">Glycolysis</keyword>
<dbReference type="Proteomes" id="UP001230156">
    <property type="component" value="Unassembled WGS sequence"/>
</dbReference>
<comment type="function">
    <text evidence="7">Catalyzes the reversible isomerization of glucose-6-phosphate to fructose-6-phosphate.</text>
</comment>
<evidence type="ECO:0000256" key="1">
    <source>
        <dbReference type="ARBA" id="ARBA00004926"/>
    </source>
</evidence>
<dbReference type="PROSITE" id="PS00765">
    <property type="entry name" value="P_GLUCOSE_ISOMERASE_1"/>
    <property type="match status" value="1"/>
</dbReference>
<name>A0ABU0YJE9_9PROT</name>